<name>A0A1I7SCL6_BURXY</name>
<accession>A0A1I7SCL6</accession>
<evidence type="ECO:0000313" key="4">
    <source>
        <dbReference type="WBParaSite" id="BXY_1076800.1"/>
    </source>
</evidence>
<dbReference type="InterPro" id="IPR016186">
    <property type="entry name" value="C-type_lectin-like/link_sf"/>
</dbReference>
<feature type="compositionally biased region" description="Polar residues" evidence="1">
    <location>
        <begin position="50"/>
        <end position="67"/>
    </location>
</feature>
<evidence type="ECO:0000313" key="3">
    <source>
        <dbReference type="Proteomes" id="UP000095284"/>
    </source>
</evidence>
<dbReference type="WBParaSite" id="BXY_1076800.1">
    <property type="protein sequence ID" value="BXY_1076800.1"/>
    <property type="gene ID" value="BXY_1076800"/>
</dbReference>
<protein>
    <submittedName>
        <fullName evidence="4">DUF3421 domain-containing protein</fullName>
    </submittedName>
</protein>
<feature type="signal peptide" evidence="2">
    <location>
        <begin position="1"/>
        <end position="46"/>
    </location>
</feature>
<feature type="compositionally biased region" description="Low complexity" evidence="1">
    <location>
        <begin position="95"/>
        <end position="115"/>
    </location>
</feature>
<evidence type="ECO:0000256" key="1">
    <source>
        <dbReference type="SAM" id="MobiDB-lite"/>
    </source>
</evidence>
<dbReference type="SUPFAM" id="SSF56436">
    <property type="entry name" value="C-type lectin-like"/>
    <property type="match status" value="1"/>
</dbReference>
<proteinExistence type="predicted"/>
<dbReference type="Gene3D" id="3.10.100.10">
    <property type="entry name" value="Mannose-Binding Protein A, subunit A"/>
    <property type="match status" value="1"/>
</dbReference>
<dbReference type="Proteomes" id="UP000095284">
    <property type="component" value="Unplaced"/>
</dbReference>
<dbReference type="InterPro" id="IPR016187">
    <property type="entry name" value="CTDL_fold"/>
</dbReference>
<organism evidence="3 4">
    <name type="scientific">Bursaphelenchus xylophilus</name>
    <name type="common">Pinewood nematode worm</name>
    <name type="synonym">Aphelenchoides xylophilus</name>
    <dbReference type="NCBI Taxonomy" id="6326"/>
    <lineage>
        <taxon>Eukaryota</taxon>
        <taxon>Metazoa</taxon>
        <taxon>Ecdysozoa</taxon>
        <taxon>Nematoda</taxon>
        <taxon>Chromadorea</taxon>
        <taxon>Rhabditida</taxon>
        <taxon>Tylenchina</taxon>
        <taxon>Tylenchomorpha</taxon>
        <taxon>Aphelenchoidea</taxon>
        <taxon>Aphelenchoididae</taxon>
        <taxon>Bursaphelenchus</taxon>
    </lineage>
</organism>
<reference evidence="4" key="1">
    <citation type="submission" date="2016-11" db="UniProtKB">
        <authorList>
            <consortium name="WormBaseParasite"/>
        </authorList>
    </citation>
    <scope>IDENTIFICATION</scope>
</reference>
<dbReference type="AlphaFoldDB" id="A0A1I7SCL6"/>
<evidence type="ECO:0000256" key="2">
    <source>
        <dbReference type="SAM" id="SignalP"/>
    </source>
</evidence>
<keyword evidence="2" id="KW-0732">Signal</keyword>
<feature type="compositionally biased region" description="Polar residues" evidence="1">
    <location>
        <begin position="75"/>
        <end position="85"/>
    </location>
</feature>
<feature type="region of interest" description="Disordered" evidence="1">
    <location>
        <begin position="50"/>
        <end position="115"/>
    </location>
</feature>
<sequence length="265" mass="28675">MSNTVGQEYIYIQEFCQNYSFCWRLTTSTPNMTLILLAVLVATATAAQDAHSSTVPPNPTAATQPVTGTVPGPSQPFTSPHSSTVPPIPTAGTQSVSGTVPGPSTTPSSYPTPGSYPVPGTYPTITGPYPLGQFGGFEYVYGQGTFLSYRLIGYYCHNAGYEPAVILDEETNHNVSSLLFQQLGTTTVAIGLQFRDDQHYWLKENGTTVLCCCNDYNNFFAQPPLGYLFSYALIVSDCDDHGRWIPQNPETPVTAFLCARPVGKN</sequence>
<feature type="chain" id="PRO_5009305915" evidence="2">
    <location>
        <begin position="47"/>
        <end position="265"/>
    </location>
</feature>